<comment type="caution">
    <text evidence="5">The sequence shown here is derived from an EMBL/GenBank/DDBJ whole genome shotgun (WGS) entry which is preliminary data.</text>
</comment>
<proteinExistence type="predicted"/>
<evidence type="ECO:0000256" key="3">
    <source>
        <dbReference type="SAM" id="Phobius"/>
    </source>
</evidence>
<evidence type="ECO:0000259" key="4">
    <source>
        <dbReference type="Pfam" id="PF02770"/>
    </source>
</evidence>
<feature type="compositionally biased region" description="Basic residues" evidence="2">
    <location>
        <begin position="787"/>
        <end position="799"/>
    </location>
</feature>
<dbReference type="Pfam" id="PF02770">
    <property type="entry name" value="Acyl-CoA_dh_M"/>
    <property type="match status" value="1"/>
</dbReference>
<evidence type="ECO:0000256" key="2">
    <source>
        <dbReference type="SAM" id="MobiDB-lite"/>
    </source>
</evidence>
<organism evidence="5 6">
    <name type="scientific">Clavibacter michiganensis</name>
    <dbReference type="NCBI Taxonomy" id="28447"/>
    <lineage>
        <taxon>Bacteria</taxon>
        <taxon>Bacillati</taxon>
        <taxon>Actinomycetota</taxon>
        <taxon>Actinomycetes</taxon>
        <taxon>Micrococcales</taxon>
        <taxon>Microbacteriaceae</taxon>
        <taxon>Clavibacter</taxon>
    </lineage>
</organism>
<dbReference type="Proteomes" id="UP000195106">
    <property type="component" value="Unassembled WGS sequence"/>
</dbReference>
<evidence type="ECO:0000313" key="5">
    <source>
        <dbReference type="EMBL" id="OUE09462.1"/>
    </source>
</evidence>
<dbReference type="InterPro" id="IPR006091">
    <property type="entry name" value="Acyl-CoA_Oxase/DH_mid-dom"/>
</dbReference>
<protein>
    <submittedName>
        <fullName evidence="5">Dibenzothiophene desulfurization enzyme C</fullName>
    </submittedName>
</protein>
<keyword evidence="1" id="KW-0560">Oxidoreductase</keyword>
<feature type="compositionally biased region" description="Low complexity" evidence="2">
    <location>
        <begin position="379"/>
        <end position="403"/>
    </location>
</feature>
<dbReference type="GO" id="GO:0005737">
    <property type="term" value="C:cytoplasm"/>
    <property type="evidence" value="ECO:0007669"/>
    <property type="project" value="TreeGrafter"/>
</dbReference>
<dbReference type="Gene3D" id="2.40.110.10">
    <property type="entry name" value="Butyryl-CoA Dehydrogenase, subunit A, domain 2"/>
    <property type="match status" value="1"/>
</dbReference>
<feature type="region of interest" description="Disordered" evidence="2">
    <location>
        <begin position="350"/>
        <end position="462"/>
    </location>
</feature>
<dbReference type="SUPFAM" id="SSF56645">
    <property type="entry name" value="Acyl-CoA dehydrogenase NM domain-like"/>
    <property type="match status" value="1"/>
</dbReference>
<dbReference type="Gene3D" id="1.10.540.10">
    <property type="entry name" value="Acyl-CoA dehydrogenase/oxidase, N-terminal domain"/>
    <property type="match status" value="1"/>
</dbReference>
<dbReference type="PANTHER" id="PTHR48083:SF19">
    <property type="entry name" value="FLAVIN-DEPENDENT MONOOXYGENASE, OXYGENASE SUBUNIT HSAA"/>
    <property type="match status" value="1"/>
</dbReference>
<accession>A0A251XV72</accession>
<keyword evidence="3" id="KW-0812">Transmembrane</keyword>
<keyword evidence="3" id="KW-0472">Membrane</keyword>
<dbReference type="GO" id="GO:0003995">
    <property type="term" value="F:acyl-CoA dehydrogenase activity"/>
    <property type="evidence" value="ECO:0007669"/>
    <property type="project" value="TreeGrafter"/>
</dbReference>
<dbReference type="Gene3D" id="1.20.140.10">
    <property type="entry name" value="Butyryl-CoA Dehydrogenase, subunit A, domain 3"/>
    <property type="match status" value="1"/>
</dbReference>
<feature type="compositionally biased region" description="Low complexity" evidence="2">
    <location>
        <begin position="810"/>
        <end position="828"/>
    </location>
</feature>
<feature type="transmembrane region" description="Helical" evidence="3">
    <location>
        <begin position="533"/>
        <end position="554"/>
    </location>
</feature>
<name>A0A251XV72_9MICO</name>
<dbReference type="GO" id="GO:0050660">
    <property type="term" value="F:flavin adenine dinucleotide binding"/>
    <property type="evidence" value="ECO:0007669"/>
    <property type="project" value="InterPro"/>
</dbReference>
<evidence type="ECO:0000313" key="6">
    <source>
        <dbReference type="Proteomes" id="UP000195106"/>
    </source>
</evidence>
<dbReference type="InterPro" id="IPR009100">
    <property type="entry name" value="AcylCoA_DH/oxidase_NM_dom_sf"/>
</dbReference>
<feature type="transmembrane region" description="Helical" evidence="3">
    <location>
        <begin position="483"/>
        <end position="513"/>
    </location>
</feature>
<gene>
    <name evidence="5" type="primary">soxC_1</name>
    <name evidence="5" type="ORF">CMsap09_11000</name>
</gene>
<keyword evidence="3" id="KW-1133">Transmembrane helix</keyword>
<feature type="region of interest" description="Disordered" evidence="2">
    <location>
        <begin position="776"/>
        <end position="828"/>
    </location>
</feature>
<dbReference type="InterPro" id="IPR037069">
    <property type="entry name" value="AcylCoA_DH/ox_N_sf"/>
</dbReference>
<dbReference type="EMBL" id="MDHJ01000001">
    <property type="protein sequence ID" value="OUE09462.1"/>
    <property type="molecule type" value="Genomic_DNA"/>
</dbReference>
<dbReference type="AlphaFoldDB" id="A0A251XV72"/>
<evidence type="ECO:0000256" key="1">
    <source>
        <dbReference type="ARBA" id="ARBA00023002"/>
    </source>
</evidence>
<dbReference type="InterPro" id="IPR050741">
    <property type="entry name" value="Acyl-CoA_dehydrogenase"/>
</dbReference>
<feature type="compositionally biased region" description="Low complexity" evidence="2">
    <location>
        <begin position="357"/>
        <end position="372"/>
    </location>
</feature>
<dbReference type="PANTHER" id="PTHR48083">
    <property type="entry name" value="MEDIUM-CHAIN SPECIFIC ACYL-COA DEHYDROGENASE, MITOCHONDRIAL-RELATED"/>
    <property type="match status" value="1"/>
</dbReference>
<feature type="domain" description="Acyl-CoA oxidase/dehydrogenase middle" evidence="4">
    <location>
        <begin position="120"/>
        <end position="211"/>
    </location>
</feature>
<reference evidence="5 6" key="1">
    <citation type="submission" date="2016-08" db="EMBL/GenBank/DDBJ databases">
        <title>Genome sequence of Clavibacter michiganensis spp. strain CASJ009.</title>
        <authorList>
            <person name="Thapa S.P."/>
            <person name="Coaker G."/>
        </authorList>
    </citation>
    <scope>NUCLEOTIDE SEQUENCE [LARGE SCALE GENOMIC DNA]</scope>
    <source>
        <strain evidence="5">CASJ009</strain>
    </source>
</reference>
<dbReference type="InterPro" id="IPR046373">
    <property type="entry name" value="Acyl-CoA_Oxase/DH_mid-dom_sf"/>
</dbReference>
<dbReference type="GO" id="GO:0033539">
    <property type="term" value="P:fatty acid beta-oxidation using acyl-CoA dehydrogenase"/>
    <property type="evidence" value="ECO:0007669"/>
    <property type="project" value="TreeGrafter"/>
</dbReference>
<dbReference type="GO" id="GO:0016712">
    <property type="term" value="F:oxidoreductase activity, acting on paired donors, with incorporation or reduction of molecular oxygen, reduced flavin or flavoprotein as one donor, and incorporation of one atom of oxygen"/>
    <property type="evidence" value="ECO:0007669"/>
    <property type="project" value="TreeGrafter"/>
</dbReference>
<sequence length="828" mass="88722">MTAGALTTAELRAAFQPLFDRIREGAVGRERDRELAFDAVGLLREARFGALRLPVADGGRGASLAQLVELVIELSAADANVGHLLRGHFGYVELVLRRPPGPARDAWIRRIADGAIVGNATSEQTGTTLADISTTLTERDGRWILDGTKYYSTGTLYSDWIYLAAGRAAADGVERVTLAIPTDAPGVTAVDDWDAFGQTLTASGTTTFDGVEVDPATVTAYREAPLSHIQAFYQLHLVAVLAGIAAEVERDASGYVRGRTRTYVHATAARPEDDPQVLEVVGRISTTAFTVRAATLAAAALLDEAVATAPPGEPLEVDPLDAAENAVYQAQVHAVEQVPAAATLLFEVGERPPPSASAPSTGTGGTPAWSRATTRRSTRPASSASAPSPAAARSPRGRPTGRSARPRSRADGRRPPAARAGGAVGSGAHRGVGTVEERPGCRGTRGSMTTHAPSRARLDTTPLTGRIDRDDLRRFRREFTARFPVIVSPLLALGRIASGVLAAVAIPLGGLLLLTGLGGALLAREPEDRGDALGMSVFALPLFGAGVFFAWRLIRTRRRRSTIRAHYRLARFGRVNGLSYAPGPLSDAHMGEAAARGMFVTRVMRPRTARPVEFGNHELDRGSQAAGITQYGGYAMVGLRRELPHIRVLSHRTRLRRAMTPTVDVARSQRLELEGDFDRHAALYCPEGYERDALYLFTPDVMAVLVDRVRGFDVEIRGDRLLLRSPADVVTLDPDRWHAVIDATVALVAKVDRWERWRDDRLATLEGVEESVLTGADPSLAVPAPGRVRRRARRSRGSRRPVGGSGTGPRWGSSSSSRSPRPSSAPAS</sequence>